<name>A0A4Y4E041_GLUUR</name>
<dbReference type="OrthoDB" id="5297508at2"/>
<dbReference type="FunFam" id="1.20.1740.10:FF:000001">
    <property type="entry name" value="Amino acid permease"/>
    <property type="match status" value="1"/>
</dbReference>
<dbReference type="Pfam" id="PF00324">
    <property type="entry name" value="AA_permease"/>
    <property type="match status" value="1"/>
</dbReference>
<evidence type="ECO:0000259" key="10">
    <source>
        <dbReference type="Pfam" id="PF00324"/>
    </source>
</evidence>
<dbReference type="Gene3D" id="1.20.1740.10">
    <property type="entry name" value="Amino acid/polyamine transporter I"/>
    <property type="match status" value="1"/>
</dbReference>
<evidence type="ECO:0000256" key="6">
    <source>
        <dbReference type="ARBA" id="ARBA00022970"/>
    </source>
</evidence>
<feature type="transmembrane region" description="Helical" evidence="9">
    <location>
        <begin position="402"/>
        <end position="426"/>
    </location>
</feature>
<dbReference type="InterPro" id="IPR004841">
    <property type="entry name" value="AA-permease/SLC12A_dom"/>
</dbReference>
<dbReference type="AlphaFoldDB" id="A0A4Y4E041"/>
<sequence>MRTSQTSQSLKRGLSTRHIRFIALGSAIGTGLFYGAAGAIQMAGPAVLLAYLVGGGVVFMVMRALGEMAVRNPIAGSFGAYATEYVGRFAGFATGWTYTFEMFVVALADVTAFGVYMGFWFPNVERWVWILAVVFFIAAVNLLSVKVFGELEFWFALIKIVAIIAMIAGGILVIIFGLGNQSEGAAGVANLFVNDGFMPHGLWGVIASLTIVMFAFGGTEVIGITAGEAQNPKKVIPQAVNSVPVRILLFYVLTLGVIMSIQPWNTIDGSESPFVSIFSSIGFSSAANILNVVVITAALSAINADIFGAGRMIHGMAKQGQAPKVFMKTTANGVPWVTSLSMIGALLIGVLLNVWFEDEIFFLIAALATFATVVVWTMILISHISMKRRIARGALEPSGFPVPLWPLGSYAAVAFMLFVIVLIGIIPDTRSALITGVVWIGLLALCYYFFVRGKAVPEQVEDAETDHDGEPEGTSQAVL</sequence>
<evidence type="ECO:0000313" key="12">
    <source>
        <dbReference type="Proteomes" id="UP000316612"/>
    </source>
</evidence>
<keyword evidence="12" id="KW-1185">Reference proteome</keyword>
<evidence type="ECO:0000256" key="9">
    <source>
        <dbReference type="SAM" id="Phobius"/>
    </source>
</evidence>
<feature type="transmembrane region" description="Helical" evidence="9">
    <location>
        <begin position="46"/>
        <end position="65"/>
    </location>
</feature>
<comment type="similarity">
    <text evidence="2">Belongs to the amino acid-polyamine-organocation (APC) superfamily. Amino acid transporter (AAT) (TC 2.A.3.1) family.</text>
</comment>
<evidence type="ECO:0000256" key="4">
    <source>
        <dbReference type="ARBA" id="ARBA00022475"/>
    </source>
</evidence>
<organism evidence="11 12">
    <name type="scientific">Glutamicibacter uratoxydans</name>
    <name type="common">Arthrobacter uratoxydans</name>
    <dbReference type="NCBI Taxonomy" id="43667"/>
    <lineage>
        <taxon>Bacteria</taxon>
        <taxon>Bacillati</taxon>
        <taxon>Actinomycetota</taxon>
        <taxon>Actinomycetes</taxon>
        <taxon>Micrococcales</taxon>
        <taxon>Micrococcaceae</taxon>
        <taxon>Glutamicibacter</taxon>
    </lineage>
</organism>
<dbReference type="PROSITE" id="PS00218">
    <property type="entry name" value="AMINO_ACID_PERMEASE_1"/>
    <property type="match status" value="1"/>
</dbReference>
<evidence type="ECO:0000256" key="2">
    <source>
        <dbReference type="ARBA" id="ARBA00008583"/>
    </source>
</evidence>
<reference evidence="11 12" key="1">
    <citation type="submission" date="2019-06" db="EMBL/GenBank/DDBJ databases">
        <title>Whole genome shotgun sequence of Glutamicibacter uratoxydans NBRC 15515.</title>
        <authorList>
            <person name="Hosoyama A."/>
            <person name="Uohara A."/>
            <person name="Ohji S."/>
            <person name="Ichikawa N."/>
        </authorList>
    </citation>
    <scope>NUCLEOTIDE SEQUENCE [LARGE SCALE GENOMIC DNA]</scope>
    <source>
        <strain evidence="11 12">NBRC 15515</strain>
    </source>
</reference>
<feature type="transmembrane region" description="Helical" evidence="9">
    <location>
        <begin position="127"/>
        <end position="148"/>
    </location>
</feature>
<dbReference type="InterPro" id="IPR004840">
    <property type="entry name" value="Amino_acid_permease_CS"/>
</dbReference>
<feature type="transmembrane region" description="Helical" evidence="9">
    <location>
        <begin position="334"/>
        <end position="354"/>
    </location>
</feature>
<keyword evidence="6" id="KW-0029">Amino-acid transport</keyword>
<evidence type="ECO:0000256" key="8">
    <source>
        <dbReference type="ARBA" id="ARBA00023136"/>
    </source>
</evidence>
<keyword evidence="7 9" id="KW-1133">Transmembrane helix</keyword>
<keyword evidence="3" id="KW-0813">Transport</keyword>
<dbReference type="RefSeq" id="WP_141367618.1">
    <property type="nucleotide sequence ID" value="NZ_BAAAJL010000017.1"/>
</dbReference>
<feature type="transmembrane region" description="Helical" evidence="9">
    <location>
        <begin position="281"/>
        <end position="302"/>
    </location>
</feature>
<feature type="transmembrane region" description="Helical" evidence="9">
    <location>
        <begin position="432"/>
        <end position="450"/>
    </location>
</feature>
<evidence type="ECO:0000256" key="1">
    <source>
        <dbReference type="ARBA" id="ARBA00004651"/>
    </source>
</evidence>
<evidence type="ECO:0000256" key="7">
    <source>
        <dbReference type="ARBA" id="ARBA00022989"/>
    </source>
</evidence>
<keyword evidence="5 9" id="KW-0812">Transmembrane</keyword>
<dbReference type="GO" id="GO:0006865">
    <property type="term" value="P:amino acid transport"/>
    <property type="evidence" value="ECO:0007669"/>
    <property type="project" value="UniProtKB-KW"/>
</dbReference>
<dbReference type="GO" id="GO:0005886">
    <property type="term" value="C:plasma membrane"/>
    <property type="evidence" value="ECO:0007669"/>
    <property type="project" value="UniProtKB-SubCell"/>
</dbReference>
<evidence type="ECO:0000313" key="11">
    <source>
        <dbReference type="EMBL" id="GED07981.1"/>
    </source>
</evidence>
<protein>
    <submittedName>
        <fullName evidence="11">Permease</fullName>
    </submittedName>
</protein>
<dbReference type="PANTHER" id="PTHR43495:SF2">
    <property type="entry name" value="D-SERINE_D-ALANINE_GLYCINE TRANSPORTER"/>
    <property type="match status" value="1"/>
</dbReference>
<feature type="transmembrane region" description="Helical" evidence="9">
    <location>
        <begin position="160"/>
        <end position="180"/>
    </location>
</feature>
<dbReference type="GO" id="GO:0055085">
    <property type="term" value="P:transmembrane transport"/>
    <property type="evidence" value="ECO:0007669"/>
    <property type="project" value="InterPro"/>
</dbReference>
<feature type="transmembrane region" description="Helical" evidence="9">
    <location>
        <begin position="360"/>
        <end position="381"/>
    </location>
</feature>
<dbReference type="EMBL" id="BJNY01000038">
    <property type="protein sequence ID" value="GED07981.1"/>
    <property type="molecule type" value="Genomic_DNA"/>
</dbReference>
<evidence type="ECO:0000256" key="3">
    <source>
        <dbReference type="ARBA" id="ARBA00022448"/>
    </source>
</evidence>
<feature type="transmembrane region" description="Helical" evidence="9">
    <location>
        <begin position="21"/>
        <end position="40"/>
    </location>
</feature>
<keyword evidence="4" id="KW-1003">Cell membrane</keyword>
<dbReference type="Proteomes" id="UP000316612">
    <property type="component" value="Unassembled WGS sequence"/>
</dbReference>
<dbReference type="PIRSF" id="PIRSF006060">
    <property type="entry name" value="AA_transporter"/>
    <property type="match status" value="1"/>
</dbReference>
<evidence type="ECO:0000256" key="5">
    <source>
        <dbReference type="ARBA" id="ARBA00022692"/>
    </source>
</evidence>
<comment type="caution">
    <text evidence="11">The sequence shown here is derived from an EMBL/GenBank/DDBJ whole genome shotgun (WGS) entry which is preliminary data.</text>
</comment>
<gene>
    <name evidence="11" type="ORF">AUR04nite_35130</name>
</gene>
<dbReference type="PANTHER" id="PTHR43495">
    <property type="entry name" value="GABA PERMEASE"/>
    <property type="match status" value="1"/>
</dbReference>
<feature type="domain" description="Amino acid permease/ SLC12A" evidence="10">
    <location>
        <begin position="18"/>
        <end position="452"/>
    </location>
</feature>
<comment type="subcellular location">
    <subcellularLocation>
        <location evidence="1">Cell membrane</location>
        <topology evidence="1">Multi-pass membrane protein</topology>
    </subcellularLocation>
</comment>
<accession>A0A4Y4E041</accession>
<feature type="transmembrane region" description="Helical" evidence="9">
    <location>
        <begin position="200"/>
        <end position="222"/>
    </location>
</feature>
<keyword evidence="8 9" id="KW-0472">Membrane</keyword>
<proteinExistence type="inferred from homology"/>
<feature type="transmembrane region" description="Helical" evidence="9">
    <location>
        <begin position="243"/>
        <end position="261"/>
    </location>
</feature>